<comment type="similarity">
    <text evidence="2">Belongs to the major facilitator superfamily. Proton-dependent oligopeptide transporter (POT/PTR) (TC 2.A.17) family.</text>
</comment>
<dbReference type="Pfam" id="PF00854">
    <property type="entry name" value="PTR2"/>
    <property type="match status" value="1"/>
</dbReference>
<organism evidence="7 8">
    <name type="scientific">Thanatephorus cucumeris (strain AG1-IB / isolate 7/3/14)</name>
    <name type="common">Lettuce bottom rot fungus</name>
    <name type="synonym">Rhizoctonia solani</name>
    <dbReference type="NCBI Taxonomy" id="1108050"/>
    <lineage>
        <taxon>Eukaryota</taxon>
        <taxon>Fungi</taxon>
        <taxon>Dikarya</taxon>
        <taxon>Basidiomycota</taxon>
        <taxon>Agaricomycotina</taxon>
        <taxon>Agaricomycetes</taxon>
        <taxon>Cantharellales</taxon>
        <taxon>Ceratobasidiaceae</taxon>
        <taxon>Rhizoctonia</taxon>
        <taxon>Rhizoctonia solani AG-1</taxon>
    </lineage>
</organism>
<evidence type="ECO:0000313" key="7">
    <source>
        <dbReference type="EMBL" id="CEL61290.1"/>
    </source>
</evidence>
<dbReference type="InterPro" id="IPR000109">
    <property type="entry name" value="POT_fam"/>
</dbReference>
<dbReference type="Proteomes" id="UP000059188">
    <property type="component" value="Unassembled WGS sequence"/>
</dbReference>
<gene>
    <name evidence="7" type="ORF">RSOLAG1IB_09912</name>
</gene>
<sequence>MNRLSPIYIWSEDTHDSSASLSLTKSDFPLLFSFTFNSPVTSMSHQSNSPRPTDTVDPLHDPDPGHCIDVKPVIRLPNPIPAAAWVVIIFGSLERMAFYGGSIPFQNYIQRSGAVNDWPGRLGKGQITATALNQVFYFLSYLTPVAASLLCDQWFGKFTVIATSAIMGCIGWAIIAGTSVSSVPVDGGMTGLVVGMLLVAVSSGSVSSIVPAFAADQASHLIAQTVEYQNGYQVIRDPSLDVQHIFHWYYLYINGIGTIGSIATPFIEHYVSYLAVFLFAFGSMVAPSILIFTYKSRFALVPPTDNLIAYSWKAFATAYSERQYRRSKNIPLEPSFLDHAKESVLLNSVRSGIAPSEEPSTTSLSRGVPDGFVDDLSRAISTCRILPGLVVFWLAFNQCSHNLLSQAAQMRRPPWLSNDLMTNFNPIALTLFLPFVESVLFPWLRKKNIELLPMARISIGFALVAISMVYASVLQFYIYRSGPFFDHPGGRSNDISVWWQVPPYIIIALAEIFAVVTSLEYAYVRAPPSMKTIVSAMNVVPNAGSALLVYALLPLNRDPLLTWNFACIAILAGISTVWFYWFFRDEDTKWGKEMDSKREILKENYELVTRGGS</sequence>
<evidence type="ECO:0000256" key="3">
    <source>
        <dbReference type="ARBA" id="ARBA00022692"/>
    </source>
</evidence>
<feature type="transmembrane region" description="Helical" evidence="6">
    <location>
        <begin position="273"/>
        <end position="294"/>
    </location>
</feature>
<feature type="transmembrane region" description="Helical" evidence="6">
    <location>
        <begin position="536"/>
        <end position="555"/>
    </location>
</feature>
<dbReference type="PANTHER" id="PTHR11654">
    <property type="entry name" value="OLIGOPEPTIDE TRANSPORTER-RELATED"/>
    <property type="match status" value="1"/>
</dbReference>
<protein>
    <submittedName>
        <fullName evidence="7">Putative peptide transporter ptr2</fullName>
    </submittedName>
</protein>
<dbReference type="OrthoDB" id="8904098at2759"/>
<evidence type="ECO:0000256" key="6">
    <source>
        <dbReference type="SAM" id="Phobius"/>
    </source>
</evidence>
<keyword evidence="4 6" id="KW-1133">Transmembrane helix</keyword>
<feature type="transmembrane region" description="Helical" evidence="6">
    <location>
        <begin position="561"/>
        <end position="583"/>
    </location>
</feature>
<feature type="transmembrane region" description="Helical" evidence="6">
    <location>
        <begin position="504"/>
        <end position="524"/>
    </location>
</feature>
<dbReference type="GO" id="GO:0022857">
    <property type="term" value="F:transmembrane transporter activity"/>
    <property type="evidence" value="ECO:0007669"/>
    <property type="project" value="InterPro"/>
</dbReference>
<dbReference type="EMBL" id="LN679152">
    <property type="protein sequence ID" value="CEL61290.1"/>
    <property type="molecule type" value="Genomic_DNA"/>
</dbReference>
<feature type="transmembrane region" description="Helical" evidence="6">
    <location>
        <begin position="192"/>
        <end position="214"/>
    </location>
</feature>
<dbReference type="Gene3D" id="1.20.1250.20">
    <property type="entry name" value="MFS general substrate transporter like domains"/>
    <property type="match status" value="1"/>
</dbReference>
<feature type="transmembrane region" description="Helical" evidence="6">
    <location>
        <begin position="135"/>
        <end position="151"/>
    </location>
</feature>
<proteinExistence type="inferred from homology"/>
<feature type="transmembrane region" description="Helical" evidence="6">
    <location>
        <begin position="158"/>
        <end position="180"/>
    </location>
</feature>
<feature type="transmembrane region" description="Helical" evidence="6">
    <location>
        <begin position="424"/>
        <end position="444"/>
    </location>
</feature>
<keyword evidence="8" id="KW-1185">Reference proteome</keyword>
<reference evidence="7 8" key="1">
    <citation type="submission" date="2014-11" db="EMBL/GenBank/DDBJ databases">
        <authorList>
            <person name="Wibberg Daniel"/>
        </authorList>
    </citation>
    <scope>NUCLEOTIDE SEQUENCE [LARGE SCALE GENOMIC DNA]</scope>
    <source>
        <strain evidence="7">Rhizoctonia solani AG1-IB 7/3/14</strain>
    </source>
</reference>
<feature type="transmembrane region" description="Helical" evidence="6">
    <location>
        <begin position="456"/>
        <end position="478"/>
    </location>
</feature>
<dbReference type="GO" id="GO:0016020">
    <property type="term" value="C:membrane"/>
    <property type="evidence" value="ECO:0007669"/>
    <property type="project" value="UniProtKB-SubCell"/>
</dbReference>
<accession>A0A0B7FUA7</accession>
<evidence type="ECO:0000256" key="5">
    <source>
        <dbReference type="ARBA" id="ARBA00023136"/>
    </source>
</evidence>
<keyword evidence="5 6" id="KW-0472">Membrane</keyword>
<evidence type="ECO:0000256" key="1">
    <source>
        <dbReference type="ARBA" id="ARBA00004141"/>
    </source>
</evidence>
<feature type="transmembrane region" description="Helical" evidence="6">
    <location>
        <begin position="249"/>
        <end position="267"/>
    </location>
</feature>
<dbReference type="InterPro" id="IPR036259">
    <property type="entry name" value="MFS_trans_sf"/>
</dbReference>
<evidence type="ECO:0000256" key="2">
    <source>
        <dbReference type="ARBA" id="ARBA00005982"/>
    </source>
</evidence>
<comment type="subcellular location">
    <subcellularLocation>
        <location evidence="1">Membrane</location>
        <topology evidence="1">Multi-pass membrane protein</topology>
    </subcellularLocation>
</comment>
<keyword evidence="3 6" id="KW-0812">Transmembrane</keyword>
<feature type="transmembrane region" description="Helical" evidence="6">
    <location>
        <begin position="385"/>
        <end position="404"/>
    </location>
</feature>
<dbReference type="AlphaFoldDB" id="A0A0B7FUA7"/>
<name>A0A0B7FUA7_THACB</name>
<evidence type="ECO:0000313" key="8">
    <source>
        <dbReference type="Proteomes" id="UP000059188"/>
    </source>
</evidence>
<evidence type="ECO:0000256" key="4">
    <source>
        <dbReference type="ARBA" id="ARBA00022989"/>
    </source>
</evidence>